<dbReference type="Pfam" id="PF13923">
    <property type="entry name" value="zf-C3HC4_2"/>
    <property type="match status" value="1"/>
</dbReference>
<evidence type="ECO:0000256" key="2">
    <source>
        <dbReference type="ARBA" id="ARBA00022723"/>
    </source>
</evidence>
<dbReference type="SMART" id="SM00589">
    <property type="entry name" value="PRY"/>
    <property type="match status" value="1"/>
</dbReference>
<sequence length="535" mass="60363">MASTPTSPSEKDSVEQHLACSICTDTFKDPVTTPCGHSFCKECLDRCFKLNDSACPLCKSYLSRAPDVNIVLRNVVEQVKKTPKNNEDAFTGAAGEVACDVCVDQKLKAQKSCLVCLTSYCAVHLETHSSNKRLKGHKLVKPVGNLDERACLTHGRPLELYNRKRQRCVCVLCMEEGEEGVVSTEDEWDKKKAKLENTKAELQQKIEKRKTKVDEINASVKSCKDMLDSEWCDIEDVFTAVGALVEAAQAKALQPLEDRRKVVEKEAKELREKLNTEIDQLEKTISELDDISAYEDHILFLQKYPSLQEPDDMKDWTEVILDTSLTFGTMRKITTTLMEQIQLELEKLTSIEVKRIPQFRVDVKFDRSTAHRRLVLSDDGKEVKDGGEDQEVDDDPGRFDLFGSVLGLSGLTSGKSYWEVDVRNKAGWDLGVARKDVDRKGKLTLNPDHGFWVTVHYDDDKYAALTVPPAYLGLKEPPKKVGVFVDYEEGLVSFYDVVAQSHIYSFIDCSFGDKLLPYFSPHVKDEKNTDPLILL</sequence>
<dbReference type="GO" id="GO:0008270">
    <property type="term" value="F:zinc ion binding"/>
    <property type="evidence" value="ECO:0007669"/>
    <property type="project" value="UniProtKB-KW"/>
</dbReference>
<dbReference type="GO" id="GO:0005737">
    <property type="term" value="C:cytoplasm"/>
    <property type="evidence" value="ECO:0007669"/>
    <property type="project" value="UniProtKB-ARBA"/>
</dbReference>
<evidence type="ECO:0000313" key="11">
    <source>
        <dbReference type="Proteomes" id="UP000472271"/>
    </source>
</evidence>
<dbReference type="PROSITE" id="PS50188">
    <property type="entry name" value="B302_SPRY"/>
    <property type="match status" value="1"/>
</dbReference>
<dbReference type="PANTHER" id="PTHR25465">
    <property type="entry name" value="B-BOX DOMAIN CONTAINING"/>
    <property type="match status" value="1"/>
</dbReference>
<dbReference type="SMART" id="SM00184">
    <property type="entry name" value="RING"/>
    <property type="match status" value="1"/>
</dbReference>
<dbReference type="SUPFAM" id="SSF49899">
    <property type="entry name" value="Concanavalin A-like lectins/glucanases"/>
    <property type="match status" value="1"/>
</dbReference>
<dbReference type="Pfam" id="PF13765">
    <property type="entry name" value="PRY"/>
    <property type="match status" value="1"/>
</dbReference>
<keyword evidence="3 6" id="KW-0863">Zinc-finger</keyword>
<dbReference type="InterPro" id="IPR006574">
    <property type="entry name" value="PRY"/>
</dbReference>
<dbReference type="InterPro" id="IPR043136">
    <property type="entry name" value="B30.2/SPRY_sf"/>
</dbReference>
<dbReference type="InterPro" id="IPR013320">
    <property type="entry name" value="ConA-like_dom_sf"/>
</dbReference>
<evidence type="ECO:0000256" key="6">
    <source>
        <dbReference type="PROSITE-ProRule" id="PRU00175"/>
    </source>
</evidence>
<dbReference type="Proteomes" id="UP000472271">
    <property type="component" value="Chromosome 18"/>
</dbReference>
<evidence type="ECO:0000259" key="9">
    <source>
        <dbReference type="PROSITE" id="PS50188"/>
    </source>
</evidence>
<keyword evidence="11" id="KW-1185">Reference proteome</keyword>
<reference evidence="10" key="1">
    <citation type="submission" date="2019-06" db="EMBL/GenBank/DDBJ databases">
        <authorList>
            <consortium name="Wellcome Sanger Institute Data Sharing"/>
        </authorList>
    </citation>
    <scope>NUCLEOTIDE SEQUENCE [LARGE SCALE GENOMIC DNA]</scope>
</reference>
<evidence type="ECO:0000256" key="3">
    <source>
        <dbReference type="ARBA" id="ARBA00022771"/>
    </source>
</evidence>
<dbReference type="GO" id="GO:0045087">
    <property type="term" value="P:innate immune response"/>
    <property type="evidence" value="ECO:0007669"/>
    <property type="project" value="UniProtKB-KW"/>
</dbReference>
<dbReference type="Gene3D" id="4.10.830.40">
    <property type="match status" value="1"/>
</dbReference>
<evidence type="ECO:0000313" key="10">
    <source>
        <dbReference type="Ensembl" id="ENSSORP00005051845.1"/>
    </source>
</evidence>
<keyword evidence="2" id="KW-0479">Metal-binding</keyword>
<reference evidence="10" key="3">
    <citation type="submission" date="2025-09" db="UniProtKB">
        <authorList>
            <consortium name="Ensembl"/>
        </authorList>
    </citation>
    <scope>IDENTIFICATION</scope>
</reference>
<dbReference type="InterPro" id="IPR051051">
    <property type="entry name" value="E3_ubiq-ligase_TRIM/RNF"/>
</dbReference>
<dbReference type="OrthoDB" id="6270329at2759"/>
<dbReference type="PROSITE" id="PS00518">
    <property type="entry name" value="ZF_RING_1"/>
    <property type="match status" value="1"/>
</dbReference>
<dbReference type="Pfam" id="PF00622">
    <property type="entry name" value="SPRY"/>
    <property type="match status" value="1"/>
</dbReference>
<dbReference type="InterPro" id="IPR001841">
    <property type="entry name" value="Znf_RING"/>
</dbReference>
<dbReference type="InterPro" id="IPR058030">
    <property type="entry name" value="TRIM8/14/16/25/29/45/65_CC"/>
</dbReference>
<evidence type="ECO:0000256" key="5">
    <source>
        <dbReference type="ARBA" id="ARBA00022859"/>
    </source>
</evidence>
<dbReference type="RefSeq" id="XP_030018107.1">
    <property type="nucleotide sequence ID" value="XM_030162247.1"/>
</dbReference>
<dbReference type="InParanoid" id="A0A673CCN5"/>
<dbReference type="AlphaFoldDB" id="A0A673CCN5"/>
<evidence type="ECO:0000256" key="7">
    <source>
        <dbReference type="SAM" id="Coils"/>
    </source>
</evidence>
<evidence type="ECO:0000259" key="8">
    <source>
        <dbReference type="PROSITE" id="PS50089"/>
    </source>
</evidence>
<gene>
    <name evidence="10" type="primary">LOC115438559</name>
</gene>
<dbReference type="Gene3D" id="2.60.120.920">
    <property type="match status" value="1"/>
</dbReference>
<dbReference type="InterPro" id="IPR003879">
    <property type="entry name" value="Butyrophylin_SPRY"/>
</dbReference>
<dbReference type="Pfam" id="PF25600">
    <property type="entry name" value="TRIM_CC"/>
    <property type="match status" value="1"/>
</dbReference>
<dbReference type="FunFam" id="2.60.120.920:FF:000004">
    <property type="entry name" value="Butyrophilin subfamily 1 member A1"/>
    <property type="match status" value="1"/>
</dbReference>
<keyword evidence="4" id="KW-0862">Zinc</keyword>
<dbReference type="SUPFAM" id="SSF57850">
    <property type="entry name" value="RING/U-box"/>
    <property type="match status" value="1"/>
</dbReference>
<dbReference type="Ensembl" id="ENSSORT00005053083.1">
    <property type="protein sequence ID" value="ENSSORP00005051845.1"/>
    <property type="gene ID" value="ENSSORG00005023409.1"/>
</dbReference>
<feature type="domain" description="RING-type" evidence="8">
    <location>
        <begin position="20"/>
        <end position="59"/>
    </location>
</feature>
<dbReference type="SUPFAM" id="SSF57845">
    <property type="entry name" value="B-box zinc-binding domain"/>
    <property type="match status" value="1"/>
</dbReference>
<dbReference type="PROSITE" id="PS50089">
    <property type="entry name" value="ZF_RING_2"/>
    <property type="match status" value="1"/>
</dbReference>
<proteinExistence type="predicted"/>
<dbReference type="InterPro" id="IPR017907">
    <property type="entry name" value="Znf_RING_CS"/>
</dbReference>
<dbReference type="Gene3D" id="3.30.40.10">
    <property type="entry name" value="Zinc/RING finger domain, C3HC4 (zinc finger)"/>
    <property type="match status" value="1"/>
</dbReference>
<protein>
    <submittedName>
        <fullName evidence="10">E3 ubiquitin-protein ligase TRIM21-like</fullName>
    </submittedName>
</protein>
<dbReference type="PANTHER" id="PTHR25465:SF49">
    <property type="entry name" value="BLOODTHIRSTY-RELATED GENE FAMILY, MEMBER 1-RELATED"/>
    <property type="match status" value="1"/>
</dbReference>
<feature type="coiled-coil region" evidence="7">
    <location>
        <begin position="253"/>
        <end position="291"/>
    </location>
</feature>
<dbReference type="PRINTS" id="PR01407">
    <property type="entry name" value="BUTYPHLNCDUF"/>
</dbReference>
<feature type="domain" description="B30.2/SPRY" evidence="9">
    <location>
        <begin position="343"/>
        <end position="535"/>
    </location>
</feature>
<dbReference type="CDD" id="cd19769">
    <property type="entry name" value="Bbox2_TRIM16-like"/>
    <property type="match status" value="1"/>
</dbReference>
<dbReference type="GeneID" id="115438559"/>
<dbReference type="InterPro" id="IPR001870">
    <property type="entry name" value="B30.2/SPRY"/>
</dbReference>
<accession>A0A673CCN5</accession>
<evidence type="ECO:0000256" key="1">
    <source>
        <dbReference type="ARBA" id="ARBA00022588"/>
    </source>
</evidence>
<reference evidence="10" key="2">
    <citation type="submission" date="2025-08" db="UniProtKB">
        <authorList>
            <consortium name="Ensembl"/>
        </authorList>
    </citation>
    <scope>IDENTIFICATION</scope>
</reference>
<keyword evidence="7" id="KW-0175">Coiled coil</keyword>
<feature type="coiled-coil region" evidence="7">
    <location>
        <begin position="185"/>
        <end position="219"/>
    </location>
</feature>
<dbReference type="InterPro" id="IPR013083">
    <property type="entry name" value="Znf_RING/FYVE/PHD"/>
</dbReference>
<dbReference type="InterPro" id="IPR003877">
    <property type="entry name" value="SPRY_dom"/>
</dbReference>
<keyword evidence="5" id="KW-0391">Immunity</keyword>
<name>A0A673CCN5_9TELE</name>
<dbReference type="CDD" id="cd13733">
    <property type="entry name" value="SPRY_PRY_C-I_1"/>
    <property type="match status" value="1"/>
</dbReference>
<organism evidence="10 11">
    <name type="scientific">Sphaeramia orbicularis</name>
    <name type="common">orbiculate cardinalfish</name>
    <dbReference type="NCBI Taxonomy" id="375764"/>
    <lineage>
        <taxon>Eukaryota</taxon>
        <taxon>Metazoa</taxon>
        <taxon>Chordata</taxon>
        <taxon>Craniata</taxon>
        <taxon>Vertebrata</taxon>
        <taxon>Euteleostomi</taxon>
        <taxon>Actinopterygii</taxon>
        <taxon>Neopterygii</taxon>
        <taxon>Teleostei</taxon>
        <taxon>Neoteleostei</taxon>
        <taxon>Acanthomorphata</taxon>
        <taxon>Gobiaria</taxon>
        <taxon>Kurtiformes</taxon>
        <taxon>Apogonoidei</taxon>
        <taxon>Apogonidae</taxon>
        <taxon>Apogoninae</taxon>
        <taxon>Sphaeramia</taxon>
    </lineage>
</organism>
<dbReference type="SMART" id="SM00449">
    <property type="entry name" value="SPRY"/>
    <property type="match status" value="1"/>
</dbReference>
<keyword evidence="1" id="KW-0399">Innate immunity</keyword>
<dbReference type="Gene3D" id="3.30.160.60">
    <property type="entry name" value="Classic Zinc Finger"/>
    <property type="match status" value="1"/>
</dbReference>
<evidence type="ECO:0000256" key="4">
    <source>
        <dbReference type="ARBA" id="ARBA00022833"/>
    </source>
</evidence>